<dbReference type="SUPFAM" id="SSF56112">
    <property type="entry name" value="Protein kinase-like (PK-like)"/>
    <property type="match status" value="1"/>
</dbReference>
<dbReference type="PROSITE" id="PS00108">
    <property type="entry name" value="PROTEIN_KINASE_ST"/>
    <property type="match status" value="1"/>
</dbReference>
<dbReference type="GO" id="GO:0005737">
    <property type="term" value="C:cytoplasm"/>
    <property type="evidence" value="ECO:0007669"/>
    <property type="project" value="InterPro"/>
</dbReference>
<dbReference type="GO" id="GO:0038066">
    <property type="term" value="P:p38MAPK cascade"/>
    <property type="evidence" value="ECO:0007669"/>
    <property type="project" value="UniProtKB-UniRule"/>
</dbReference>
<dbReference type="PIRSF" id="PIRSF037579">
    <property type="entry name" value="MAPKKK_SSK22"/>
    <property type="match status" value="1"/>
</dbReference>
<dbReference type="PROSITE" id="PS50011">
    <property type="entry name" value="PROTEIN_KINASE_DOM"/>
    <property type="match status" value="1"/>
</dbReference>
<comment type="function">
    <text evidence="9">Kinase involved in a signal transduction pathway that is activated by changes in the osmolarity of the extracellular environment. Activates the PBS2 MAP kinase kinase by phosphorylation.</text>
</comment>
<accession>A0A6A5R735</accession>
<dbReference type="PROSITE" id="PS00107">
    <property type="entry name" value="PROTEIN_KINASE_ATP"/>
    <property type="match status" value="1"/>
</dbReference>
<dbReference type="InterPro" id="IPR000719">
    <property type="entry name" value="Prot_kinase_dom"/>
</dbReference>
<feature type="region of interest" description="Disordered" evidence="13">
    <location>
        <begin position="191"/>
        <end position="228"/>
    </location>
</feature>
<reference evidence="15" key="1">
    <citation type="journal article" date="2020" name="Stud. Mycol.">
        <title>101 Dothideomycetes genomes: a test case for predicting lifestyles and emergence of pathogens.</title>
        <authorList>
            <person name="Haridas S."/>
            <person name="Albert R."/>
            <person name="Binder M."/>
            <person name="Bloem J."/>
            <person name="Labutti K."/>
            <person name="Salamov A."/>
            <person name="Andreopoulos B."/>
            <person name="Baker S."/>
            <person name="Barry K."/>
            <person name="Bills G."/>
            <person name="Bluhm B."/>
            <person name="Cannon C."/>
            <person name="Castanera R."/>
            <person name="Culley D."/>
            <person name="Daum C."/>
            <person name="Ezra D."/>
            <person name="Gonzalez J."/>
            <person name="Henrissat B."/>
            <person name="Kuo A."/>
            <person name="Liang C."/>
            <person name="Lipzen A."/>
            <person name="Lutzoni F."/>
            <person name="Magnuson J."/>
            <person name="Mondo S."/>
            <person name="Nolan M."/>
            <person name="Ohm R."/>
            <person name="Pangilinan J."/>
            <person name="Park H.-J."/>
            <person name="Ramirez L."/>
            <person name="Alfaro M."/>
            <person name="Sun H."/>
            <person name="Tritt A."/>
            <person name="Yoshinaga Y."/>
            <person name="Zwiers L.-H."/>
            <person name="Turgeon B."/>
            <person name="Goodwin S."/>
            <person name="Spatafora J."/>
            <person name="Crous P."/>
            <person name="Grigoriev I."/>
        </authorList>
    </citation>
    <scope>NUCLEOTIDE SEQUENCE</scope>
    <source>
        <strain evidence="15">CBS 183.55</strain>
    </source>
</reference>
<dbReference type="RefSeq" id="XP_033444234.1">
    <property type="nucleotide sequence ID" value="XM_033594049.1"/>
</dbReference>
<feature type="region of interest" description="Disordered" evidence="13">
    <location>
        <begin position="33"/>
        <end position="55"/>
    </location>
</feature>
<dbReference type="InterPro" id="IPR011009">
    <property type="entry name" value="Kinase-like_dom_sf"/>
</dbReference>
<keyword evidence="16" id="KW-1185">Reference proteome</keyword>
<feature type="region of interest" description="Disordered" evidence="13">
    <location>
        <begin position="111"/>
        <end position="174"/>
    </location>
</feature>
<dbReference type="EMBL" id="ML978999">
    <property type="protein sequence ID" value="KAF1923981.1"/>
    <property type="molecule type" value="Genomic_DNA"/>
</dbReference>
<evidence type="ECO:0000256" key="1">
    <source>
        <dbReference type="ARBA" id="ARBA00006529"/>
    </source>
</evidence>
<keyword evidence="4 11" id="KW-0547">Nucleotide-binding</keyword>
<dbReference type="PANTHER" id="PTHR48016">
    <property type="entry name" value="MAP KINASE KINASE KINASE SSK2-RELATED-RELATED"/>
    <property type="match status" value="1"/>
</dbReference>
<dbReference type="Gene3D" id="1.10.510.10">
    <property type="entry name" value="Transferase(Phosphotransferase) domain 1"/>
    <property type="match status" value="1"/>
</dbReference>
<evidence type="ECO:0000256" key="5">
    <source>
        <dbReference type="ARBA" id="ARBA00022777"/>
    </source>
</evidence>
<dbReference type="InterPro" id="IPR017441">
    <property type="entry name" value="Protein_kinase_ATP_BS"/>
</dbReference>
<evidence type="ECO:0000256" key="13">
    <source>
        <dbReference type="SAM" id="MobiDB-lite"/>
    </source>
</evidence>
<evidence type="ECO:0000313" key="15">
    <source>
        <dbReference type="EMBL" id="KAF1923981.1"/>
    </source>
</evidence>
<dbReference type="GO" id="GO:0004709">
    <property type="term" value="F:MAP kinase kinase kinase activity"/>
    <property type="evidence" value="ECO:0007669"/>
    <property type="project" value="UniProtKB-UniRule"/>
</dbReference>
<comment type="subunit">
    <text evidence="10">Interacts with by SSK1.</text>
</comment>
<evidence type="ECO:0000256" key="12">
    <source>
        <dbReference type="PROSITE-ProRule" id="PRU10141"/>
    </source>
</evidence>
<evidence type="ECO:0000256" key="11">
    <source>
        <dbReference type="PIRNR" id="PIRNR037579"/>
    </source>
</evidence>
<dbReference type="SMART" id="SM00220">
    <property type="entry name" value="S_TKc"/>
    <property type="match status" value="1"/>
</dbReference>
<dbReference type="InterPro" id="IPR017240">
    <property type="entry name" value="MAPKKK_Ssk2/Ssk22"/>
</dbReference>
<proteinExistence type="inferred from homology"/>
<feature type="compositionally biased region" description="Low complexity" evidence="13">
    <location>
        <begin position="41"/>
        <end position="55"/>
    </location>
</feature>
<feature type="compositionally biased region" description="Low complexity" evidence="13">
    <location>
        <begin position="1349"/>
        <end position="1367"/>
    </location>
</feature>
<sequence length="1367" mass="153626">MAGLGVHFNAGRNSNPLLPAQHTMSEAPVVVNAPAPPERMSSSSTEGSSDSDYALDADAGHVHSRLQFAQPVQAMPISSAVDEVPPLPYSYSTQTPQGTRSIRVVTNMTAEQAGQHAASASSSARTPRPGAIRTPSNAYNPARRPQQFSLNSTASHRGRNSSATRSRRNPNADYRAQEQAYVQRIRQENEQEDYAFDPATGTPSLGYSTDSETDNESPSTADYAENDPYDQETLLYYGNDDMQPSIEELKIPENRERLEWHSMLASVLTGDVVKQEKKRLIGSTEQQGDSTLKAEIWMGIRARVCGRSLQAQRRIVDDARGNIKGLLESIISFEVEGATEAGQTPQQQVQHVVKKIEKIENAYPTRQALETAYPRAASEAYRSACDAVIAWDNTTVLINTEMAILKMWVGNEELDFVKARPRSSQDHHLTDESSFIDRILKEDGLKSLQGETNLLIPLEKVIQKAKSTLITNAQGFAERHLPPYIEELLTLINFPSRLLQEIIRVRLSYAKKIKDPSQQGVMMAEQMIAQFQILLRMAGQVKESYMVISRPEPGWDLPPCIEENFDNVVLDALKFYFRMLNWKLMANKNTFKEAEILEQEWDFCNKLGRQLQGGDVETAEQFSILTSKSLTRLSAHFERELQRRPDERSGAEMEKRYKQILDSVRVRQRKLFRFSRILTQRFENCTEYNINHIELDEEQLSDLYESLIVNGHFLVETTGGNNSGVYIIASPTLENRPNDIQSLLTTCYHAEEGPEDPTNPYVLIIRPEDALYWSGKKMIGNIHEPHLDLKPGRLRLVADGSQQRLANANVSFLQAIGMDLTTLIDQRANLPRVNSELQKIKKTAYKLSNTIMDSVEIVRKQTVGLECGDLIQTCFAFATEFGQRSVLYLDYNRRAMNNIKLTRLALDWVSFICDDCVASDRKTFRWAVVALEFAMMMTRGQNILSISDEEYTQLRAKVAGCMSVLISHFDIMGARSTIAAQAERQRLNAIAGKSLQDPKNSKDDEESIEMTQAQWMQRLEEIDAFRKEKEAERQALGRVLEDSNEADRALTYLSSSATNVTLRWQQGQFVGGGTFGSVYAAMNLDSGHLMAVKEIRLQDPQLIPTIVAQIKDEMGVLQVLDHPNIVSYYGIEPHRDKVYIFMEYCSGGSLAGLLEHGRIEDETVIMVYALQMLEGLAYLHDARVVHRDIKPENILLDHNGVIKFVDFGAAKLIARQGRTLAVDNATRREKQGSMTGTPMYMSPEVIKGGSTGRHGAVDIWSLGCVILEMATGRRPWASMDNEWAIMYHIAQGDPPQLPTCDQLSEQGIDFLMKCFDRDPNKRASAVELLQHEWIMTLRAQLSLEPQTPSSENGSQSGSSSRQNSTYG</sequence>
<organism evidence="15 16">
    <name type="scientific">Didymella exigua CBS 183.55</name>
    <dbReference type="NCBI Taxonomy" id="1150837"/>
    <lineage>
        <taxon>Eukaryota</taxon>
        <taxon>Fungi</taxon>
        <taxon>Dikarya</taxon>
        <taxon>Ascomycota</taxon>
        <taxon>Pezizomycotina</taxon>
        <taxon>Dothideomycetes</taxon>
        <taxon>Pleosporomycetidae</taxon>
        <taxon>Pleosporales</taxon>
        <taxon>Pleosporineae</taxon>
        <taxon>Didymellaceae</taxon>
        <taxon>Didymella</taxon>
    </lineage>
</organism>
<gene>
    <name evidence="15" type="ORF">M421DRAFT_425319</name>
</gene>
<dbReference type="Proteomes" id="UP000800082">
    <property type="component" value="Unassembled WGS sequence"/>
</dbReference>
<dbReference type="GO" id="GO:0051403">
    <property type="term" value="P:stress-activated MAPK cascade"/>
    <property type="evidence" value="ECO:0007669"/>
    <property type="project" value="InterPro"/>
</dbReference>
<comment type="catalytic activity">
    <reaction evidence="8">
        <text>L-seryl-[protein] + ATP = O-phospho-L-seryl-[protein] + ADP + H(+)</text>
        <dbReference type="Rhea" id="RHEA:17989"/>
        <dbReference type="Rhea" id="RHEA-COMP:9863"/>
        <dbReference type="Rhea" id="RHEA-COMP:11604"/>
        <dbReference type="ChEBI" id="CHEBI:15378"/>
        <dbReference type="ChEBI" id="CHEBI:29999"/>
        <dbReference type="ChEBI" id="CHEBI:30616"/>
        <dbReference type="ChEBI" id="CHEBI:83421"/>
        <dbReference type="ChEBI" id="CHEBI:456216"/>
        <dbReference type="EC" id="2.7.11.24"/>
    </reaction>
    <physiologicalReaction direction="left-to-right" evidence="8">
        <dbReference type="Rhea" id="RHEA:17990"/>
    </physiologicalReaction>
</comment>
<feature type="region of interest" description="Disordered" evidence="13">
    <location>
        <begin position="1344"/>
        <end position="1367"/>
    </location>
</feature>
<dbReference type="InterPro" id="IPR050538">
    <property type="entry name" value="MAP_kinase_kinase_kinase"/>
</dbReference>
<dbReference type="Pfam" id="PF00069">
    <property type="entry name" value="Pkinase"/>
    <property type="match status" value="1"/>
</dbReference>
<evidence type="ECO:0000313" key="16">
    <source>
        <dbReference type="Proteomes" id="UP000800082"/>
    </source>
</evidence>
<protein>
    <recommendedName>
        <fullName evidence="11">MAP kinase kinase kinase</fullName>
        <ecNumber evidence="11">2.7.11.-</ecNumber>
    </recommendedName>
</protein>
<feature type="domain" description="Protein kinase" evidence="14">
    <location>
        <begin position="1064"/>
        <end position="1334"/>
    </location>
</feature>
<keyword evidence="6 11" id="KW-0067">ATP-binding</keyword>
<evidence type="ECO:0000256" key="4">
    <source>
        <dbReference type="ARBA" id="ARBA00022741"/>
    </source>
</evidence>
<dbReference type="CDD" id="cd06626">
    <property type="entry name" value="STKc_MEKK4"/>
    <property type="match status" value="1"/>
</dbReference>
<evidence type="ECO:0000256" key="8">
    <source>
        <dbReference type="ARBA" id="ARBA00048130"/>
    </source>
</evidence>
<evidence type="ECO:0000256" key="10">
    <source>
        <dbReference type="ARBA" id="ARBA00065095"/>
    </source>
</evidence>
<dbReference type="GeneID" id="54351717"/>
<keyword evidence="5 11" id="KW-0418">Kinase</keyword>
<dbReference type="PANTHER" id="PTHR48016:SF32">
    <property type="entry name" value="MITOGEN-ACTIVATED PROTEIN KINASE KINASE KINASE 4"/>
    <property type="match status" value="1"/>
</dbReference>
<dbReference type="EC" id="2.7.11.-" evidence="11"/>
<dbReference type="OrthoDB" id="1043025at2759"/>
<name>A0A6A5R735_9PLEO</name>
<keyword evidence="2 11" id="KW-0723">Serine/threonine-protein kinase</keyword>
<feature type="compositionally biased region" description="Polar residues" evidence="13">
    <location>
        <begin position="146"/>
        <end position="164"/>
    </location>
</feature>
<evidence type="ECO:0000256" key="3">
    <source>
        <dbReference type="ARBA" id="ARBA00022679"/>
    </source>
</evidence>
<evidence type="ECO:0000256" key="6">
    <source>
        <dbReference type="ARBA" id="ARBA00022840"/>
    </source>
</evidence>
<comment type="catalytic activity">
    <reaction evidence="7">
        <text>L-threonyl-[protein] + ATP = O-phospho-L-threonyl-[protein] + ADP + H(+)</text>
        <dbReference type="Rhea" id="RHEA:46608"/>
        <dbReference type="Rhea" id="RHEA-COMP:11060"/>
        <dbReference type="Rhea" id="RHEA-COMP:11605"/>
        <dbReference type="ChEBI" id="CHEBI:15378"/>
        <dbReference type="ChEBI" id="CHEBI:30013"/>
        <dbReference type="ChEBI" id="CHEBI:30616"/>
        <dbReference type="ChEBI" id="CHEBI:61977"/>
        <dbReference type="ChEBI" id="CHEBI:456216"/>
        <dbReference type="EC" id="2.7.11.24"/>
    </reaction>
    <physiologicalReaction direction="left-to-right" evidence="7">
        <dbReference type="Rhea" id="RHEA:46609"/>
    </physiologicalReaction>
</comment>
<keyword evidence="3 11" id="KW-0808">Transferase</keyword>
<evidence type="ECO:0000256" key="2">
    <source>
        <dbReference type="ARBA" id="ARBA00022527"/>
    </source>
</evidence>
<evidence type="ECO:0000256" key="9">
    <source>
        <dbReference type="ARBA" id="ARBA00056158"/>
    </source>
</evidence>
<feature type="compositionally biased region" description="Polar residues" evidence="13">
    <location>
        <begin position="201"/>
        <end position="220"/>
    </location>
</feature>
<dbReference type="FunFam" id="1.10.510.10:FF:000482">
    <property type="entry name" value="MAP kinase kinase kinase"/>
    <property type="match status" value="1"/>
</dbReference>
<evidence type="ECO:0000256" key="7">
    <source>
        <dbReference type="ARBA" id="ARBA00047919"/>
    </source>
</evidence>
<evidence type="ECO:0000259" key="14">
    <source>
        <dbReference type="PROSITE" id="PS50011"/>
    </source>
</evidence>
<feature type="binding site" evidence="12">
    <location>
        <position position="1093"/>
    </location>
    <ligand>
        <name>ATP</name>
        <dbReference type="ChEBI" id="CHEBI:30616"/>
    </ligand>
</feature>
<dbReference type="GO" id="GO:0005524">
    <property type="term" value="F:ATP binding"/>
    <property type="evidence" value="ECO:0007669"/>
    <property type="project" value="UniProtKB-UniRule"/>
</dbReference>
<comment type="similarity">
    <text evidence="1 11">Belongs to the protein kinase superfamily. STE Ser/Thr protein kinase family. MAP kinase kinase kinase subfamily.</text>
</comment>
<dbReference type="GO" id="GO:0004707">
    <property type="term" value="F:MAP kinase activity"/>
    <property type="evidence" value="ECO:0007669"/>
    <property type="project" value="UniProtKB-EC"/>
</dbReference>
<dbReference type="InterPro" id="IPR008271">
    <property type="entry name" value="Ser/Thr_kinase_AS"/>
</dbReference>